<evidence type="ECO:0000256" key="5">
    <source>
        <dbReference type="ARBA" id="ARBA00022692"/>
    </source>
</evidence>
<feature type="transmembrane region" description="Helical" evidence="13">
    <location>
        <begin position="142"/>
        <end position="162"/>
    </location>
</feature>
<feature type="region of interest" description="Disordered" evidence="12">
    <location>
        <begin position="263"/>
        <end position="286"/>
    </location>
</feature>
<comment type="subcellular location">
    <subcellularLocation>
        <location evidence="1">Endomembrane system</location>
        <topology evidence="1">Multi-pass membrane protein</topology>
    </subcellularLocation>
</comment>
<dbReference type="EnsemblMetazoa" id="G109.5">
    <property type="protein sequence ID" value="G109.5:cds"/>
    <property type="gene ID" value="G109"/>
</dbReference>
<dbReference type="GO" id="GO:0012505">
    <property type="term" value="C:endomembrane system"/>
    <property type="evidence" value="ECO:0007669"/>
    <property type="project" value="UniProtKB-SubCell"/>
</dbReference>
<dbReference type="EMBL" id="JH816145">
    <property type="protein sequence ID" value="EKC25646.1"/>
    <property type="molecule type" value="Genomic_DNA"/>
</dbReference>
<evidence type="ECO:0000256" key="1">
    <source>
        <dbReference type="ARBA" id="ARBA00004127"/>
    </source>
</evidence>
<keyword evidence="16" id="KW-1185">Reference proteome</keyword>
<dbReference type="EnsemblMetazoa" id="G109.9">
    <property type="protein sequence ID" value="G109.9:cds"/>
    <property type="gene ID" value="G109"/>
</dbReference>
<keyword evidence="9" id="KW-0406">Ion transport</keyword>
<dbReference type="EnsemblMetazoa" id="G109.7">
    <property type="protein sequence ID" value="G109.7:cds"/>
    <property type="gene ID" value="G109"/>
</dbReference>
<evidence type="ECO:0000256" key="3">
    <source>
        <dbReference type="ARBA" id="ARBA00022448"/>
    </source>
</evidence>
<comment type="similarity">
    <text evidence="2">Belongs to the TMEM38 family.</text>
</comment>
<dbReference type="HOGENOM" id="CLU_076376_0_0_1"/>
<dbReference type="Pfam" id="PF05197">
    <property type="entry name" value="TRIC"/>
    <property type="match status" value="1"/>
</dbReference>
<keyword evidence="11" id="KW-0407">Ion channel</keyword>
<dbReference type="EnsemblMetazoa" id="G109.6">
    <property type="protein sequence ID" value="G109.6:cds"/>
    <property type="gene ID" value="G109"/>
</dbReference>
<keyword evidence="6" id="KW-0631">Potassium channel</keyword>
<evidence type="ECO:0000256" key="8">
    <source>
        <dbReference type="ARBA" id="ARBA00022989"/>
    </source>
</evidence>
<dbReference type="OMA" id="HNELLRP"/>
<dbReference type="PANTHER" id="PTHR12454:SF11">
    <property type="entry name" value="GH25683P"/>
    <property type="match status" value="1"/>
</dbReference>
<reference evidence="15" key="2">
    <citation type="submission" date="2022-08" db="UniProtKB">
        <authorList>
            <consortium name="EnsemblMetazoa"/>
        </authorList>
    </citation>
    <scope>IDENTIFICATION</scope>
    <source>
        <strain evidence="15">05x7-T-G4-1.051#20</strain>
    </source>
</reference>
<gene>
    <name evidence="14" type="ORF">CGI_10015145</name>
</gene>
<name>K1QVR4_MAGGI</name>
<feature type="transmembrane region" description="Helical" evidence="13">
    <location>
        <begin position="182"/>
        <end position="200"/>
    </location>
</feature>
<sequence length="286" mass="32053">MDPQTFLDIATKVTKLKMYPYFDIAHYTLMCVAARDDVPANSSGGTVFSRKHPLSCWVSSMLLCFAGSLIANFLLGEPILTPFKDHKALLTASVVWYLVFYSPFDIVYKMVKFLPCKLAIAGLKEVQRAHKVYHGVVYTAKIYPNSVLIILFIGTIKGAGSGLMKTFERLVRGLWIPGTNEVLQPSFVTKACFLASLVFLMEKMNYITAPHALVYFGVVIFFVYFKLSALLLGIHDPFAPFENLFCAVFMGGMWDAMRRAVATEPKKEEKDADIPAAKSREDKKND</sequence>
<accession>K1QVR4</accession>
<evidence type="ECO:0000256" key="11">
    <source>
        <dbReference type="ARBA" id="ARBA00023303"/>
    </source>
</evidence>
<evidence type="ECO:0000256" key="12">
    <source>
        <dbReference type="SAM" id="MobiDB-lite"/>
    </source>
</evidence>
<evidence type="ECO:0000313" key="15">
    <source>
        <dbReference type="EnsemblMetazoa" id="G109.1:cds"/>
    </source>
</evidence>
<evidence type="ECO:0000256" key="4">
    <source>
        <dbReference type="ARBA" id="ARBA00022538"/>
    </source>
</evidence>
<dbReference type="FunCoup" id="K1QVR4">
    <property type="interactions" value="295"/>
</dbReference>
<keyword evidence="10 13" id="KW-0472">Membrane</keyword>
<dbReference type="EnsemblMetazoa" id="G109.3">
    <property type="protein sequence ID" value="G109.3:cds"/>
    <property type="gene ID" value="G109"/>
</dbReference>
<dbReference type="KEGG" id="crg:105326147"/>
<evidence type="ECO:0000256" key="13">
    <source>
        <dbReference type="SAM" id="Phobius"/>
    </source>
</evidence>
<dbReference type="InterPro" id="IPR007866">
    <property type="entry name" value="TRIC_channel"/>
</dbReference>
<feature type="compositionally biased region" description="Basic and acidic residues" evidence="12">
    <location>
        <begin position="264"/>
        <end position="286"/>
    </location>
</feature>
<dbReference type="EnsemblMetazoa" id="G109.1">
    <property type="protein sequence ID" value="G109.1:cds"/>
    <property type="gene ID" value="G109"/>
</dbReference>
<dbReference type="PANTHER" id="PTHR12454">
    <property type="entry name" value="TRIMERIC INTRACELLULAR CATION CHANNEL"/>
    <property type="match status" value="1"/>
</dbReference>
<evidence type="ECO:0000256" key="2">
    <source>
        <dbReference type="ARBA" id="ARBA00005766"/>
    </source>
</evidence>
<keyword evidence="4" id="KW-0633">Potassium transport</keyword>
<organism evidence="14">
    <name type="scientific">Magallana gigas</name>
    <name type="common">Pacific oyster</name>
    <name type="synonym">Crassostrea gigas</name>
    <dbReference type="NCBI Taxonomy" id="29159"/>
    <lineage>
        <taxon>Eukaryota</taxon>
        <taxon>Metazoa</taxon>
        <taxon>Spiralia</taxon>
        <taxon>Lophotrochozoa</taxon>
        <taxon>Mollusca</taxon>
        <taxon>Bivalvia</taxon>
        <taxon>Autobranchia</taxon>
        <taxon>Pteriomorphia</taxon>
        <taxon>Ostreida</taxon>
        <taxon>Ostreoidea</taxon>
        <taxon>Ostreidae</taxon>
        <taxon>Magallana</taxon>
    </lineage>
</organism>
<dbReference type="Proteomes" id="UP000005408">
    <property type="component" value="Unassembled WGS sequence"/>
</dbReference>
<evidence type="ECO:0000256" key="10">
    <source>
        <dbReference type="ARBA" id="ARBA00023136"/>
    </source>
</evidence>
<protein>
    <submittedName>
        <fullName evidence="14 15">Trimeric intracellular cation channel type B</fullName>
    </submittedName>
</protein>
<dbReference type="GO" id="GO:0016020">
    <property type="term" value="C:membrane"/>
    <property type="evidence" value="ECO:0007669"/>
    <property type="project" value="InterPro"/>
</dbReference>
<evidence type="ECO:0000256" key="9">
    <source>
        <dbReference type="ARBA" id="ARBA00023065"/>
    </source>
</evidence>
<evidence type="ECO:0000313" key="14">
    <source>
        <dbReference type="EMBL" id="EKC25646.1"/>
    </source>
</evidence>
<keyword evidence="5 13" id="KW-0812">Transmembrane</keyword>
<keyword evidence="3" id="KW-0813">Transport</keyword>
<reference evidence="14" key="1">
    <citation type="journal article" date="2012" name="Nature">
        <title>The oyster genome reveals stress adaptation and complexity of shell formation.</title>
        <authorList>
            <person name="Zhang G."/>
            <person name="Fang X."/>
            <person name="Guo X."/>
            <person name="Li L."/>
            <person name="Luo R."/>
            <person name="Xu F."/>
            <person name="Yang P."/>
            <person name="Zhang L."/>
            <person name="Wang X."/>
            <person name="Qi H."/>
            <person name="Xiong Z."/>
            <person name="Que H."/>
            <person name="Xie Y."/>
            <person name="Holland P.W."/>
            <person name="Paps J."/>
            <person name="Zhu Y."/>
            <person name="Wu F."/>
            <person name="Chen Y."/>
            <person name="Wang J."/>
            <person name="Peng C."/>
            <person name="Meng J."/>
            <person name="Yang L."/>
            <person name="Liu J."/>
            <person name="Wen B."/>
            <person name="Zhang N."/>
            <person name="Huang Z."/>
            <person name="Zhu Q."/>
            <person name="Feng Y."/>
            <person name="Mount A."/>
            <person name="Hedgecock D."/>
            <person name="Xu Z."/>
            <person name="Liu Y."/>
            <person name="Domazet-Loso T."/>
            <person name="Du Y."/>
            <person name="Sun X."/>
            <person name="Zhang S."/>
            <person name="Liu B."/>
            <person name="Cheng P."/>
            <person name="Jiang X."/>
            <person name="Li J."/>
            <person name="Fan D."/>
            <person name="Wang W."/>
            <person name="Fu W."/>
            <person name="Wang T."/>
            <person name="Wang B."/>
            <person name="Zhang J."/>
            <person name="Peng Z."/>
            <person name="Li Y."/>
            <person name="Li N."/>
            <person name="Wang J."/>
            <person name="Chen M."/>
            <person name="He Y."/>
            <person name="Tan F."/>
            <person name="Song X."/>
            <person name="Zheng Q."/>
            <person name="Huang R."/>
            <person name="Yang H."/>
            <person name="Du X."/>
            <person name="Chen L."/>
            <person name="Yang M."/>
            <person name="Gaffney P.M."/>
            <person name="Wang S."/>
            <person name="Luo L."/>
            <person name="She Z."/>
            <person name="Ming Y."/>
            <person name="Huang W."/>
            <person name="Zhang S."/>
            <person name="Huang B."/>
            <person name="Zhang Y."/>
            <person name="Qu T."/>
            <person name="Ni P."/>
            <person name="Miao G."/>
            <person name="Wang J."/>
            <person name="Wang Q."/>
            <person name="Steinberg C.E."/>
            <person name="Wang H."/>
            <person name="Li N."/>
            <person name="Qian L."/>
            <person name="Zhang G."/>
            <person name="Li Y."/>
            <person name="Yang H."/>
            <person name="Liu X."/>
            <person name="Wang J."/>
            <person name="Yin Y."/>
            <person name="Wang J."/>
        </authorList>
    </citation>
    <scope>NUCLEOTIDE SEQUENCE [LARGE SCALE GENOMIC DNA]</scope>
    <source>
        <strain evidence="14">05x7-T-G4-1.051#20</strain>
    </source>
</reference>
<dbReference type="GO" id="GO:0005267">
    <property type="term" value="F:potassium channel activity"/>
    <property type="evidence" value="ECO:0007669"/>
    <property type="project" value="UniProtKB-KW"/>
</dbReference>
<evidence type="ECO:0000256" key="6">
    <source>
        <dbReference type="ARBA" id="ARBA00022826"/>
    </source>
</evidence>
<dbReference type="EnsemblMetazoa" id="G109.8">
    <property type="protein sequence ID" value="G109.8:cds"/>
    <property type="gene ID" value="G109"/>
</dbReference>
<proteinExistence type="inferred from homology"/>
<evidence type="ECO:0000256" key="7">
    <source>
        <dbReference type="ARBA" id="ARBA00022958"/>
    </source>
</evidence>
<feature type="transmembrane region" description="Helical" evidence="13">
    <location>
        <begin position="212"/>
        <end position="232"/>
    </location>
</feature>
<keyword evidence="8 13" id="KW-1133">Transmembrane helix</keyword>
<feature type="transmembrane region" description="Helical" evidence="13">
    <location>
        <begin position="88"/>
        <end position="108"/>
    </location>
</feature>
<dbReference type="OrthoDB" id="195817at2759"/>
<keyword evidence="7" id="KW-0630">Potassium</keyword>
<dbReference type="GO" id="GO:0042802">
    <property type="term" value="F:identical protein binding"/>
    <property type="evidence" value="ECO:0007669"/>
    <property type="project" value="InterPro"/>
</dbReference>
<dbReference type="AlphaFoldDB" id="K1QVR4"/>
<evidence type="ECO:0000313" key="16">
    <source>
        <dbReference type="Proteomes" id="UP000005408"/>
    </source>
</evidence>
<feature type="transmembrane region" description="Helical" evidence="13">
    <location>
        <begin position="54"/>
        <end position="76"/>
    </location>
</feature>
<dbReference type="EnsemblMetazoa" id="G109.4">
    <property type="protein sequence ID" value="G109.4:cds"/>
    <property type="gene ID" value="G109"/>
</dbReference>